<dbReference type="EMBL" id="CAKKNE010000003">
    <property type="protein sequence ID" value="CAH0372165.1"/>
    <property type="molecule type" value="Genomic_DNA"/>
</dbReference>
<dbReference type="FunFam" id="3.30.1370.50:FF:000002">
    <property type="entry name" value="Immunoglobulin mu DNA-binding protein 2"/>
    <property type="match status" value="1"/>
</dbReference>
<dbReference type="SUPFAM" id="SSF82708">
    <property type="entry name" value="R3H domain"/>
    <property type="match status" value="1"/>
</dbReference>
<accession>A0A8J2WKW7</accession>
<evidence type="ECO:0000256" key="4">
    <source>
        <dbReference type="ARBA" id="ARBA00022806"/>
    </source>
</evidence>
<dbReference type="InterPro" id="IPR001650">
    <property type="entry name" value="Helicase_C-like"/>
</dbReference>
<dbReference type="PANTHER" id="PTHR18934">
    <property type="entry name" value="ATP-DEPENDENT RNA HELICASE"/>
    <property type="match status" value="1"/>
</dbReference>
<dbReference type="GO" id="GO:0005524">
    <property type="term" value="F:ATP binding"/>
    <property type="evidence" value="ECO:0007669"/>
    <property type="project" value="UniProtKB-KW"/>
</dbReference>
<keyword evidence="2" id="KW-0547">Nucleotide-binding</keyword>
<evidence type="ECO:0000259" key="9">
    <source>
        <dbReference type="PROSITE" id="PS51061"/>
    </source>
</evidence>
<evidence type="ECO:0008006" key="14">
    <source>
        <dbReference type="Google" id="ProtNLM"/>
    </source>
</evidence>
<keyword evidence="13" id="KW-1185">Reference proteome</keyword>
<evidence type="ECO:0000259" key="10">
    <source>
        <dbReference type="PROSITE" id="PS51192"/>
    </source>
</evidence>
<evidence type="ECO:0000256" key="2">
    <source>
        <dbReference type="ARBA" id="ARBA00022741"/>
    </source>
</evidence>
<dbReference type="Pfam" id="PF00271">
    <property type="entry name" value="Helicase_C"/>
    <property type="match status" value="1"/>
</dbReference>
<dbReference type="GO" id="GO:0003723">
    <property type="term" value="F:RNA binding"/>
    <property type="evidence" value="ECO:0007669"/>
    <property type="project" value="UniProtKB-KW"/>
</dbReference>
<reference evidence="12" key="1">
    <citation type="submission" date="2021-11" db="EMBL/GenBank/DDBJ databases">
        <authorList>
            <consortium name="Genoscope - CEA"/>
            <person name="William W."/>
        </authorList>
    </citation>
    <scope>NUCLEOTIDE SEQUENCE</scope>
</reference>
<keyword evidence="3" id="KW-0378">Hydrolase</keyword>
<evidence type="ECO:0000259" key="11">
    <source>
        <dbReference type="PROSITE" id="PS51194"/>
    </source>
</evidence>
<evidence type="ECO:0000256" key="7">
    <source>
        <dbReference type="ARBA" id="ARBA00023242"/>
    </source>
</evidence>
<dbReference type="InterPro" id="IPR001374">
    <property type="entry name" value="R3H_dom"/>
</dbReference>
<dbReference type="PROSITE" id="PS51192">
    <property type="entry name" value="HELICASE_ATP_BIND_1"/>
    <property type="match status" value="1"/>
</dbReference>
<dbReference type="CDD" id="cd18791">
    <property type="entry name" value="SF2_C_RHA"/>
    <property type="match status" value="1"/>
</dbReference>
<proteinExistence type="predicted"/>
<dbReference type="GO" id="GO:0003677">
    <property type="term" value="F:DNA binding"/>
    <property type="evidence" value="ECO:0007669"/>
    <property type="project" value="UniProtKB-ARBA"/>
</dbReference>
<keyword evidence="4" id="KW-0347">Helicase</keyword>
<comment type="subcellular location">
    <subcellularLocation>
        <location evidence="1">Nucleus</location>
    </subcellularLocation>
</comment>
<evidence type="ECO:0000256" key="8">
    <source>
        <dbReference type="SAM" id="MobiDB-lite"/>
    </source>
</evidence>
<evidence type="ECO:0000256" key="1">
    <source>
        <dbReference type="ARBA" id="ARBA00004123"/>
    </source>
</evidence>
<dbReference type="InterPro" id="IPR014001">
    <property type="entry name" value="Helicase_ATP-bd"/>
</dbReference>
<dbReference type="InterPro" id="IPR007502">
    <property type="entry name" value="Helicase-assoc_dom"/>
</dbReference>
<feature type="domain" description="Helicase ATP-binding" evidence="10">
    <location>
        <begin position="179"/>
        <end position="353"/>
    </location>
</feature>
<dbReference type="Gene3D" id="3.40.50.300">
    <property type="entry name" value="P-loop containing nucleotide triphosphate hydrolases"/>
    <property type="match status" value="2"/>
</dbReference>
<dbReference type="GO" id="GO:0016787">
    <property type="term" value="F:hydrolase activity"/>
    <property type="evidence" value="ECO:0007669"/>
    <property type="project" value="UniProtKB-KW"/>
</dbReference>
<keyword evidence="6" id="KW-0694">RNA-binding</keyword>
<comment type="caution">
    <text evidence="12">The sequence shown here is derived from an EMBL/GenBank/DDBJ whole genome shotgun (WGS) entry which is preliminary data.</text>
</comment>
<dbReference type="Gene3D" id="3.30.1370.50">
    <property type="entry name" value="R3H-like domain"/>
    <property type="match status" value="1"/>
</dbReference>
<gene>
    <name evidence="12" type="ORF">PECAL_3P21450</name>
</gene>
<evidence type="ECO:0000256" key="3">
    <source>
        <dbReference type="ARBA" id="ARBA00022801"/>
    </source>
</evidence>
<feature type="region of interest" description="Disordered" evidence="8">
    <location>
        <begin position="1115"/>
        <end position="1145"/>
    </location>
</feature>
<protein>
    <recommendedName>
        <fullName evidence="14">RNA helicase</fullName>
    </recommendedName>
</protein>
<dbReference type="AlphaFoldDB" id="A0A8J2WKW7"/>
<dbReference type="PROSITE" id="PS51194">
    <property type="entry name" value="HELICASE_CTER"/>
    <property type="match status" value="1"/>
</dbReference>
<feature type="compositionally biased region" description="Basic and acidic residues" evidence="8">
    <location>
        <begin position="109"/>
        <end position="118"/>
    </location>
</feature>
<dbReference type="Pfam" id="PF01424">
    <property type="entry name" value="R3H"/>
    <property type="match status" value="1"/>
</dbReference>
<dbReference type="OrthoDB" id="5600252at2759"/>
<organism evidence="12 13">
    <name type="scientific">Pelagomonas calceolata</name>
    <dbReference type="NCBI Taxonomy" id="35677"/>
    <lineage>
        <taxon>Eukaryota</taxon>
        <taxon>Sar</taxon>
        <taxon>Stramenopiles</taxon>
        <taxon>Ochrophyta</taxon>
        <taxon>Pelagophyceae</taxon>
        <taxon>Pelagomonadales</taxon>
        <taxon>Pelagomonadaceae</taxon>
        <taxon>Pelagomonas</taxon>
    </lineage>
</organism>
<dbReference type="GO" id="GO:0004386">
    <property type="term" value="F:helicase activity"/>
    <property type="evidence" value="ECO:0007669"/>
    <property type="project" value="UniProtKB-KW"/>
</dbReference>
<evidence type="ECO:0000313" key="12">
    <source>
        <dbReference type="EMBL" id="CAH0372165.1"/>
    </source>
</evidence>
<dbReference type="PROSITE" id="PS51061">
    <property type="entry name" value="R3H"/>
    <property type="match status" value="1"/>
</dbReference>
<dbReference type="InterPro" id="IPR027417">
    <property type="entry name" value="P-loop_NTPase"/>
</dbReference>
<feature type="compositionally biased region" description="Basic and acidic residues" evidence="8">
    <location>
        <begin position="1128"/>
        <end position="1145"/>
    </location>
</feature>
<dbReference type="SMART" id="SM00393">
    <property type="entry name" value="R3H"/>
    <property type="match status" value="1"/>
</dbReference>
<feature type="domain" description="R3H" evidence="9">
    <location>
        <begin position="9"/>
        <end position="72"/>
    </location>
</feature>
<dbReference type="SMART" id="SM00487">
    <property type="entry name" value="DEXDc"/>
    <property type="match status" value="1"/>
</dbReference>
<dbReference type="Proteomes" id="UP000789595">
    <property type="component" value="Unassembled WGS sequence"/>
</dbReference>
<dbReference type="PANTHER" id="PTHR18934:SF145">
    <property type="entry name" value="ATP-DEPENDENT RNA HELICASE DHX57-RELATED"/>
    <property type="match status" value="1"/>
</dbReference>
<evidence type="ECO:0000256" key="5">
    <source>
        <dbReference type="ARBA" id="ARBA00022840"/>
    </source>
</evidence>
<dbReference type="InterPro" id="IPR036867">
    <property type="entry name" value="R3H_dom_sf"/>
</dbReference>
<keyword evidence="5" id="KW-0067">ATP-binding</keyword>
<sequence>MSGFTPGRETWRIKIEKQLDGFCRSANRELQFPPTLTSEERRFVHAHAPKLGLKTKSQGKGAERFLTVWKPQRVVALAEDAPRLDLAKDAAVVLDAHFRAHPPTPEELNDAREGRVADAKPSPEPGTVRSTLRNVKNRHKSRAAVIDYAKTKPECATAPSAMRKARQKLPAWEARSKVVDLVKRHDVVLVAGETGCGKSTQVPQFLFDASACEASIACSQPRRLSAIAVAERVAAERGETCGSTVGYQVRFESSFSAKTRLLFATPGVLLRKLGSDPDLVSYTHFLLDEVHEEDRDTEFLLVALRELVARRREAYDASPDVAPPPLKLVLMSATLGLQKLGDYFGGCPSCSMGGTNYPVTTFFLEDVLKQTKRVAASDDRHAVDATLEYVTLAADMNSRAEALKTDDQDFKKEVLEASKVLDAGLKCAMCGRAGFGSVEELGDHAAECFGEPVASSDAVTGDDDAAVLAEMLRTRDLEEEVVETEVDFTATSYEDDERAVNRVSAGGKQVHADAEGDALVRQYQRSVDDQTLDPDLVAALVEYILYSSYDKGAILVFVSGWHDIERCQDKLEESSVAASLWVVPLHGSIESSKQRDAFRPPSDPKQWKVVLATNVAETSVTIPDVSFVIDAGLEKIVKYDDHLGADSVCASVLRAGYVSQASANQRRGRAGRTRPGVCFRLYTRRRHEVMEVSRPSELLRLNLEGLCLHATALRVMPSSVIDEASWTARDFLGRALNAPRESAVEHAVRSLIAMGALYSDDELATPLGAALAHLPLDPRPALAACYGRLLCGARSADAFRAVCCMDGKDPFVRVQCLSSDFGAVRTESLSESARIRTIAFSDGDESCGHFRTPRSHVCRAQVSKAGKDGFERNRSRRELGGASRSDVAALRNAAAGFASAGAQKSQYCRKHSLGFATLRMVENAAAQLEREVPSKSINAPCDDGCLDAVACVALHPNVAARDPGKGQYASKQGASCRVHNQSLAGDRESPFASCNPHEGSTPQLLCFGALLESDAAFRTGLKLATNQPCAPLTLALLCHSDVARSGSTLLIDGWLRYAMDDNILDKLLVLRLRLRAALSATVARAPLSVRLRKAADAARDVLAAEQRRLIGTGRNSVGGAALRSGRGRGRDGRGRGREGRGRGRD</sequence>
<evidence type="ECO:0000256" key="6">
    <source>
        <dbReference type="ARBA" id="ARBA00022884"/>
    </source>
</evidence>
<feature type="non-terminal residue" evidence="12">
    <location>
        <position position="1"/>
    </location>
</feature>
<feature type="domain" description="Helicase C-terminal" evidence="11">
    <location>
        <begin position="539"/>
        <end position="714"/>
    </location>
</feature>
<dbReference type="SUPFAM" id="SSF52540">
    <property type="entry name" value="P-loop containing nucleoside triphosphate hydrolases"/>
    <property type="match status" value="1"/>
</dbReference>
<dbReference type="CDD" id="cd17917">
    <property type="entry name" value="DEXHc_RHA-like"/>
    <property type="match status" value="1"/>
</dbReference>
<dbReference type="GO" id="GO:0005634">
    <property type="term" value="C:nucleus"/>
    <property type="evidence" value="ECO:0007669"/>
    <property type="project" value="UniProtKB-SubCell"/>
</dbReference>
<name>A0A8J2WKW7_9STRA</name>
<keyword evidence="7" id="KW-0539">Nucleus</keyword>
<evidence type="ECO:0000313" key="13">
    <source>
        <dbReference type="Proteomes" id="UP000789595"/>
    </source>
</evidence>
<dbReference type="SMART" id="SM00847">
    <property type="entry name" value="HA2"/>
    <property type="match status" value="1"/>
</dbReference>
<feature type="region of interest" description="Disordered" evidence="8">
    <location>
        <begin position="102"/>
        <end position="129"/>
    </location>
</feature>
<dbReference type="Gene3D" id="1.20.120.1080">
    <property type="match status" value="1"/>
</dbReference>
<dbReference type="SMART" id="SM00490">
    <property type="entry name" value="HELICc"/>
    <property type="match status" value="1"/>
</dbReference>